<evidence type="ECO:0000313" key="3">
    <source>
        <dbReference type="EMBL" id="NVK79434.1"/>
    </source>
</evidence>
<keyword evidence="2" id="KW-1133">Transmembrane helix</keyword>
<feature type="compositionally biased region" description="Basic and acidic residues" evidence="1">
    <location>
        <begin position="221"/>
        <end position="232"/>
    </location>
</feature>
<feature type="region of interest" description="Disordered" evidence="1">
    <location>
        <begin position="219"/>
        <end position="262"/>
    </location>
</feature>
<evidence type="ECO:0000256" key="2">
    <source>
        <dbReference type="SAM" id="Phobius"/>
    </source>
</evidence>
<keyword evidence="2" id="KW-0472">Membrane</keyword>
<keyword evidence="4" id="KW-1185">Reference proteome</keyword>
<protein>
    <submittedName>
        <fullName evidence="3">CinY protein</fullName>
    </submittedName>
</protein>
<dbReference type="EMBL" id="JABBXF010000037">
    <property type="protein sequence ID" value="NVK79434.1"/>
    <property type="molecule type" value="Genomic_DNA"/>
</dbReference>
<sequence length="361" mass="37773">MRGRGGGRQQGLLTDGIDDKRSRSMGKKARAVRRGMLSLGAVPLAAAVLLGWQARPAAAFGTINSLGQHAEHERITRAALACPPGRASDGSCFEPRSLDQVAGHTGTFGAVGSPDSDEITVSAAHCDNADHLARPGYPTSREQASSQLISCVTHLQRRFGRGADTASGVLGGDGTVAPAEVDLGKDCVFTLGIPGRGKCNAIEGFGRALHGVQDFYSHSNWTDRADPDRPTGKDNPPGLQRAAPSPLLQLSEGKPPSPGAIPEDLTTGCFSLLGGCSSRVDHAALNKDTGLIDPATGTTSGPTTPRGKVAGNFDRAVQGAVADTRRQWADFRGLLAERYGKERGDRIGCALTHDNPVRDCR</sequence>
<dbReference type="AlphaFoldDB" id="A0A7Y7B5W3"/>
<reference evidence="3 4" key="1">
    <citation type="submission" date="2020-04" db="EMBL/GenBank/DDBJ databases">
        <title>Draft Genome Sequence of Streptomyces morookaense DSM 40503, an 8-azaguanine-producing strain.</title>
        <authorList>
            <person name="Qi J."/>
            <person name="Gao J.-M."/>
        </authorList>
    </citation>
    <scope>NUCLEOTIDE SEQUENCE [LARGE SCALE GENOMIC DNA]</scope>
    <source>
        <strain evidence="3 4">DSM 40503</strain>
    </source>
</reference>
<comment type="caution">
    <text evidence="3">The sequence shown here is derived from an EMBL/GenBank/DDBJ whole genome shotgun (WGS) entry which is preliminary data.</text>
</comment>
<organism evidence="3 4">
    <name type="scientific">Streptomyces morookaense</name>
    <name type="common">Streptoverticillium morookaense</name>
    <dbReference type="NCBI Taxonomy" id="1970"/>
    <lineage>
        <taxon>Bacteria</taxon>
        <taxon>Bacillati</taxon>
        <taxon>Actinomycetota</taxon>
        <taxon>Actinomycetes</taxon>
        <taxon>Kitasatosporales</taxon>
        <taxon>Streptomycetaceae</taxon>
        <taxon>Streptomyces</taxon>
    </lineage>
</organism>
<feature type="transmembrane region" description="Helical" evidence="2">
    <location>
        <begin position="31"/>
        <end position="52"/>
    </location>
</feature>
<evidence type="ECO:0000256" key="1">
    <source>
        <dbReference type="SAM" id="MobiDB-lite"/>
    </source>
</evidence>
<proteinExistence type="predicted"/>
<gene>
    <name evidence="3" type="ORF">HG542_17410</name>
</gene>
<accession>A0A7Y7B5W3</accession>
<name>A0A7Y7B5W3_STRMO</name>
<dbReference type="Proteomes" id="UP000587462">
    <property type="component" value="Unassembled WGS sequence"/>
</dbReference>
<keyword evidence="2" id="KW-0812">Transmembrane</keyword>
<feature type="region of interest" description="Disordered" evidence="1">
    <location>
        <begin position="1"/>
        <end position="29"/>
    </location>
</feature>
<evidence type="ECO:0000313" key="4">
    <source>
        <dbReference type="Proteomes" id="UP000587462"/>
    </source>
</evidence>